<dbReference type="EMBL" id="JGYX01000006">
    <property type="protein sequence ID" value="KFI60181.1"/>
    <property type="molecule type" value="Genomic_DNA"/>
</dbReference>
<dbReference type="GO" id="GO:0003677">
    <property type="term" value="F:DNA binding"/>
    <property type="evidence" value="ECO:0007669"/>
    <property type="project" value="InterPro"/>
</dbReference>
<dbReference type="SUPFAM" id="SSF47413">
    <property type="entry name" value="lambda repressor-like DNA-binding domains"/>
    <property type="match status" value="1"/>
</dbReference>
<sequence length="56" mass="6119">MSRTKTNRQPSMGDVAAAVGVSKTTISRYLHGNFGYRGVSGVSRWLADWGNDAHNH</sequence>
<organism evidence="2 3">
    <name type="scientific">Bifidobacterium pullorum subsp. gallinarum</name>
    <dbReference type="NCBI Taxonomy" id="78344"/>
    <lineage>
        <taxon>Bacteria</taxon>
        <taxon>Bacillati</taxon>
        <taxon>Actinomycetota</taxon>
        <taxon>Actinomycetes</taxon>
        <taxon>Bifidobacteriales</taxon>
        <taxon>Bifidobacteriaceae</taxon>
        <taxon>Bifidobacterium</taxon>
    </lineage>
</organism>
<keyword evidence="3" id="KW-1185">Reference proteome</keyword>
<feature type="domain" description="HTH lacI-type" evidence="1">
    <location>
        <begin position="12"/>
        <end position="37"/>
    </location>
</feature>
<evidence type="ECO:0000259" key="1">
    <source>
        <dbReference type="Pfam" id="PF00356"/>
    </source>
</evidence>
<protein>
    <submittedName>
        <fullName evidence="2">LacI family KDG operon repressor</fullName>
    </submittedName>
</protein>
<dbReference type="GO" id="GO:0006355">
    <property type="term" value="P:regulation of DNA-templated transcription"/>
    <property type="evidence" value="ECO:0007669"/>
    <property type="project" value="InterPro"/>
</dbReference>
<reference evidence="2 3" key="1">
    <citation type="submission" date="2014-03" db="EMBL/GenBank/DDBJ databases">
        <title>Genomics of Bifidobacteria.</title>
        <authorList>
            <person name="Ventura M."/>
            <person name="Milani C."/>
            <person name="Lugli G.A."/>
        </authorList>
    </citation>
    <scope>NUCLEOTIDE SEQUENCE [LARGE SCALE GENOMIC DNA]</scope>
    <source>
        <strain evidence="2 3">LMG 11586</strain>
    </source>
</reference>
<dbReference type="Pfam" id="PF00356">
    <property type="entry name" value="LacI"/>
    <property type="match status" value="1"/>
</dbReference>
<accession>A0A087AN31</accession>
<dbReference type="Gene3D" id="1.10.260.40">
    <property type="entry name" value="lambda repressor-like DNA-binding domains"/>
    <property type="match status" value="1"/>
</dbReference>
<evidence type="ECO:0000313" key="2">
    <source>
        <dbReference type="EMBL" id="KFI60181.1"/>
    </source>
</evidence>
<dbReference type="Proteomes" id="UP000029046">
    <property type="component" value="Unassembled WGS sequence"/>
</dbReference>
<gene>
    <name evidence="2" type="ORF">BIGA_1685</name>
</gene>
<dbReference type="InterPro" id="IPR000843">
    <property type="entry name" value="HTH_LacI"/>
</dbReference>
<name>A0A087AN31_9BIFI</name>
<comment type="caution">
    <text evidence="2">The sequence shown here is derived from an EMBL/GenBank/DDBJ whole genome shotgun (WGS) entry which is preliminary data.</text>
</comment>
<proteinExistence type="predicted"/>
<evidence type="ECO:0000313" key="3">
    <source>
        <dbReference type="Proteomes" id="UP000029046"/>
    </source>
</evidence>
<dbReference type="RefSeq" id="WP_237744089.1">
    <property type="nucleotide sequence ID" value="NZ_JGYX01000006.1"/>
</dbReference>
<dbReference type="InterPro" id="IPR010982">
    <property type="entry name" value="Lambda_DNA-bd_dom_sf"/>
</dbReference>
<dbReference type="AlphaFoldDB" id="A0A087AN31"/>